<dbReference type="SUPFAM" id="SSF51126">
    <property type="entry name" value="Pectin lyase-like"/>
    <property type="match status" value="1"/>
</dbReference>
<reference evidence="5" key="1">
    <citation type="journal article" date="2019" name="Int. J. Syst. Evol. Microbiol.">
        <title>The Global Catalogue of Microorganisms (GCM) 10K type strain sequencing project: providing services to taxonomists for standard genome sequencing and annotation.</title>
        <authorList>
            <consortium name="The Broad Institute Genomics Platform"/>
            <consortium name="The Broad Institute Genome Sequencing Center for Infectious Disease"/>
            <person name="Wu L."/>
            <person name="Ma J."/>
        </authorList>
    </citation>
    <scope>NUCLEOTIDE SEQUENCE [LARGE SCALE GENOMIC DNA]</scope>
    <source>
        <strain evidence="5">CGMCC 4.7237</strain>
    </source>
</reference>
<dbReference type="RefSeq" id="WP_386432478.1">
    <property type="nucleotide sequence ID" value="NZ_JBHSBB010000014.1"/>
</dbReference>
<evidence type="ECO:0000313" key="5">
    <source>
        <dbReference type="Proteomes" id="UP001595765"/>
    </source>
</evidence>
<comment type="caution">
    <text evidence="4">The sequence shown here is derived from an EMBL/GenBank/DDBJ whole genome shotgun (WGS) entry which is preliminary data.</text>
</comment>
<dbReference type="EMBL" id="JBHSBB010000014">
    <property type="protein sequence ID" value="MFC4034410.1"/>
    <property type="molecule type" value="Genomic_DNA"/>
</dbReference>
<sequence>MPVPPPPSSPPSPPHSPEAAGRSRLPGGPGAWLGGAALVVALITMGMVIAGVGGNSGDGRGDGGRSGGSPSRTTARESGTAAVTRTTSPVETADPAAGPTGDPAGDPTILTADPTIPAGTGGPLSTAPVSCPAATVTVTDAVTLKNALTRAKPGDSIRLADGTYAGRFTATVAGSAKAPVFLCGGPDAVIDGGGVKGGYAVHLDGASYWRLVGFTVRDAQKGVVADRVQGAVLQGLTVEQIGDEAIHLRDFSSDNVVRDNTVSTTGLRRDKFGEGVYIGSAKSNWCTNSGCKPDASNRNAVLDNHISGTTAEAVDIKEGTTGGKVVGNSFDGSKLTGDTNDSWVDVKGNDWLIQGNTGRHSPGDGFQTHQIVDGWGTGNVFKGNNSQVDGPGWAFHLTSDGNDVACDNKVYGAARGLANVPCTP</sequence>
<dbReference type="InterPro" id="IPR012334">
    <property type="entry name" value="Pectin_lyas_fold"/>
</dbReference>
<dbReference type="InterPro" id="IPR011050">
    <property type="entry name" value="Pectin_lyase_fold/virulence"/>
</dbReference>
<evidence type="ECO:0000256" key="2">
    <source>
        <dbReference type="SAM" id="Phobius"/>
    </source>
</evidence>
<feature type="compositionally biased region" description="Polar residues" evidence="1">
    <location>
        <begin position="81"/>
        <end position="90"/>
    </location>
</feature>
<feature type="compositionally biased region" description="Pro residues" evidence="1">
    <location>
        <begin position="1"/>
        <end position="16"/>
    </location>
</feature>
<protein>
    <submittedName>
        <fullName evidence="4">Right-handed parallel beta-helix repeat-containing protein</fullName>
    </submittedName>
</protein>
<gene>
    <name evidence="4" type="ORF">ACFO3J_23450</name>
</gene>
<keyword evidence="2" id="KW-0472">Membrane</keyword>
<evidence type="ECO:0000313" key="4">
    <source>
        <dbReference type="EMBL" id="MFC4034410.1"/>
    </source>
</evidence>
<organism evidence="4 5">
    <name type="scientific">Streptomyces polygonati</name>
    <dbReference type="NCBI Taxonomy" id="1617087"/>
    <lineage>
        <taxon>Bacteria</taxon>
        <taxon>Bacillati</taxon>
        <taxon>Actinomycetota</taxon>
        <taxon>Actinomycetes</taxon>
        <taxon>Kitasatosporales</taxon>
        <taxon>Streptomycetaceae</taxon>
        <taxon>Streptomyces</taxon>
    </lineage>
</organism>
<dbReference type="Gene3D" id="2.160.20.10">
    <property type="entry name" value="Single-stranded right-handed beta-helix, Pectin lyase-like"/>
    <property type="match status" value="1"/>
</dbReference>
<keyword evidence="2" id="KW-0812">Transmembrane</keyword>
<accession>A0ABV8HQX8</accession>
<evidence type="ECO:0000256" key="1">
    <source>
        <dbReference type="SAM" id="MobiDB-lite"/>
    </source>
</evidence>
<dbReference type="InterPro" id="IPR039448">
    <property type="entry name" value="Beta_helix"/>
</dbReference>
<dbReference type="Proteomes" id="UP001595765">
    <property type="component" value="Unassembled WGS sequence"/>
</dbReference>
<dbReference type="Pfam" id="PF13229">
    <property type="entry name" value="Beta_helix"/>
    <property type="match status" value="1"/>
</dbReference>
<dbReference type="InterPro" id="IPR006626">
    <property type="entry name" value="PbH1"/>
</dbReference>
<dbReference type="SMART" id="SM00710">
    <property type="entry name" value="PbH1"/>
    <property type="match status" value="4"/>
</dbReference>
<name>A0ABV8HQX8_9ACTN</name>
<keyword evidence="2" id="KW-1133">Transmembrane helix</keyword>
<evidence type="ECO:0000259" key="3">
    <source>
        <dbReference type="Pfam" id="PF13229"/>
    </source>
</evidence>
<feature type="transmembrane region" description="Helical" evidence="2">
    <location>
        <begin position="31"/>
        <end position="52"/>
    </location>
</feature>
<feature type="region of interest" description="Disordered" evidence="1">
    <location>
        <begin position="54"/>
        <end position="112"/>
    </location>
</feature>
<proteinExistence type="predicted"/>
<feature type="domain" description="Right handed beta helix" evidence="3">
    <location>
        <begin position="200"/>
        <end position="337"/>
    </location>
</feature>
<feature type="region of interest" description="Disordered" evidence="1">
    <location>
        <begin position="1"/>
        <end position="27"/>
    </location>
</feature>
<feature type="compositionally biased region" description="Low complexity" evidence="1">
    <location>
        <begin position="92"/>
        <end position="108"/>
    </location>
</feature>
<keyword evidence="5" id="KW-1185">Reference proteome</keyword>